<dbReference type="EMBL" id="LSRL02000313">
    <property type="protein sequence ID" value="TDG41745.1"/>
    <property type="molecule type" value="Genomic_DNA"/>
</dbReference>
<dbReference type="OrthoDB" id="434647at2759"/>
<sequence>MCFFGIVTRFLIIVFGILLPARYTHNALGKDELNGWAKYWIVYACLVTIELFGDTFLHWVPLYMESKLLIVLWLVVTAPQASVWVFDSILNPLLQRYMPRIDNFVQYGKRNLMADFMSYATQICVKCLDAILPVISRLWKKQLKAVVPHIPQVLDSATEANNPPFQDRDATNHRNVLYDSSLNEDEMDDTLPLSYSNSMVPNQRKLSKLSLQTELNTKLSDKPNRGHRRQQYVPELPNDDSNQYEDPLLGMEDLLKSERHAIEMQNRTMTVRKDNRHRI</sequence>
<feature type="transmembrane region" description="Helical" evidence="1">
    <location>
        <begin position="36"/>
        <end position="57"/>
    </location>
</feature>
<proteinExistence type="inferred from homology"/>
<protein>
    <recommendedName>
        <fullName evidence="1">Receptor expression-enhancing protein</fullName>
    </recommendedName>
</protein>
<dbReference type="AlphaFoldDB" id="A0A484B1T2"/>
<comment type="similarity">
    <text evidence="1">Belongs to the DP1 family.</text>
</comment>
<dbReference type="GO" id="GO:0005881">
    <property type="term" value="C:cytoplasmic microtubule"/>
    <property type="evidence" value="ECO:0007669"/>
    <property type="project" value="TreeGrafter"/>
</dbReference>
<evidence type="ECO:0000256" key="2">
    <source>
        <dbReference type="SAM" id="MobiDB-lite"/>
    </source>
</evidence>
<comment type="subcellular location">
    <subcellularLocation>
        <location evidence="1">Membrane</location>
        <topology evidence="1">Multi-pass membrane protein</topology>
    </subcellularLocation>
</comment>
<keyword evidence="1" id="KW-0472">Membrane</keyword>
<dbReference type="GO" id="GO:0005789">
    <property type="term" value="C:endoplasmic reticulum membrane"/>
    <property type="evidence" value="ECO:0007669"/>
    <property type="project" value="TreeGrafter"/>
</dbReference>
<feature type="transmembrane region" description="Helical" evidence="1">
    <location>
        <begin position="69"/>
        <end position="90"/>
    </location>
</feature>
<dbReference type="GO" id="GO:0071782">
    <property type="term" value="C:endoplasmic reticulum tubular network"/>
    <property type="evidence" value="ECO:0007669"/>
    <property type="project" value="TreeGrafter"/>
</dbReference>
<dbReference type="STRING" id="7232.A0A484B1T2"/>
<dbReference type="PANTHER" id="PTHR12300">
    <property type="entry name" value="HVA22-LIKE PROTEINS"/>
    <property type="match status" value="1"/>
</dbReference>
<evidence type="ECO:0000313" key="4">
    <source>
        <dbReference type="Proteomes" id="UP000295192"/>
    </source>
</evidence>
<dbReference type="Proteomes" id="UP000295192">
    <property type="component" value="Unassembled WGS sequence"/>
</dbReference>
<dbReference type="GO" id="GO:0071786">
    <property type="term" value="P:endoplasmic reticulum tubular network organization"/>
    <property type="evidence" value="ECO:0007669"/>
    <property type="project" value="TreeGrafter"/>
</dbReference>
<dbReference type="PANTHER" id="PTHR12300:SF117">
    <property type="entry name" value="LP05237P-RELATED"/>
    <property type="match status" value="1"/>
</dbReference>
<accession>A0A484B1T2</accession>
<gene>
    <name evidence="3" type="ORF">AWZ03_011818</name>
</gene>
<dbReference type="Pfam" id="PF03134">
    <property type="entry name" value="TB2_DP1_HVA22"/>
    <property type="match status" value="1"/>
</dbReference>
<keyword evidence="1" id="KW-1133">Transmembrane helix</keyword>
<organism evidence="3 4">
    <name type="scientific">Drosophila navojoa</name>
    <name type="common">Fruit fly</name>
    <dbReference type="NCBI Taxonomy" id="7232"/>
    <lineage>
        <taxon>Eukaryota</taxon>
        <taxon>Metazoa</taxon>
        <taxon>Ecdysozoa</taxon>
        <taxon>Arthropoda</taxon>
        <taxon>Hexapoda</taxon>
        <taxon>Insecta</taxon>
        <taxon>Pterygota</taxon>
        <taxon>Neoptera</taxon>
        <taxon>Endopterygota</taxon>
        <taxon>Diptera</taxon>
        <taxon>Brachycera</taxon>
        <taxon>Muscomorpha</taxon>
        <taxon>Ephydroidea</taxon>
        <taxon>Drosophilidae</taxon>
        <taxon>Drosophila</taxon>
    </lineage>
</organism>
<feature type="transmembrane region" description="Helical" evidence="1">
    <location>
        <begin position="6"/>
        <end position="24"/>
    </location>
</feature>
<dbReference type="InterPro" id="IPR004345">
    <property type="entry name" value="TB2_DP1_HVA22"/>
</dbReference>
<keyword evidence="1" id="KW-0812">Transmembrane</keyword>
<keyword evidence="4" id="KW-1185">Reference proteome</keyword>
<reference evidence="3 4" key="1">
    <citation type="journal article" date="2019" name="J. Hered.">
        <title>An Improved Genome Assembly for Drosophila navojoa, the Basal Species in the mojavensis Cluster.</title>
        <authorList>
            <person name="Vanderlinde T."/>
            <person name="Dupim E.G."/>
            <person name="Nazario-Yepiz N.O."/>
            <person name="Carvalho A.B."/>
        </authorList>
    </citation>
    <scope>NUCLEOTIDE SEQUENCE [LARGE SCALE GENOMIC DNA]</scope>
    <source>
        <strain evidence="3">Navoj_Jal97</strain>
        <tissue evidence="3">Whole organism</tissue>
    </source>
</reference>
<comment type="caution">
    <text evidence="3">The sequence shown here is derived from an EMBL/GenBank/DDBJ whole genome shotgun (WGS) entry which is preliminary data.</text>
</comment>
<name>A0A484B1T2_DRONA</name>
<feature type="region of interest" description="Disordered" evidence="2">
    <location>
        <begin position="216"/>
        <end position="244"/>
    </location>
</feature>
<dbReference type="GO" id="GO:0008017">
    <property type="term" value="F:microtubule binding"/>
    <property type="evidence" value="ECO:0007669"/>
    <property type="project" value="TreeGrafter"/>
</dbReference>
<evidence type="ECO:0000256" key="1">
    <source>
        <dbReference type="RuleBase" id="RU362006"/>
    </source>
</evidence>
<evidence type="ECO:0000313" key="3">
    <source>
        <dbReference type="EMBL" id="TDG41745.1"/>
    </source>
</evidence>
<dbReference type="OMA" id="YWIVYAC"/>